<keyword evidence="2" id="KW-0732">Signal</keyword>
<protein>
    <submittedName>
        <fullName evidence="3">Uncharacterized protein</fullName>
    </submittedName>
</protein>
<dbReference type="PANTHER" id="PTHR34467">
    <property type="entry name" value="TRANSMEMBRANE PROTEIN"/>
    <property type="match status" value="1"/>
</dbReference>
<gene>
    <name evidence="3" type="ORF">SVIM_LOCUS249787</name>
</gene>
<feature type="region of interest" description="Disordered" evidence="1">
    <location>
        <begin position="64"/>
        <end position="83"/>
    </location>
</feature>
<feature type="signal peptide" evidence="2">
    <location>
        <begin position="1"/>
        <end position="25"/>
    </location>
</feature>
<feature type="chain" id="PRO_5026809397" evidence="2">
    <location>
        <begin position="26"/>
        <end position="83"/>
    </location>
</feature>
<proteinExistence type="predicted"/>
<evidence type="ECO:0000256" key="2">
    <source>
        <dbReference type="SAM" id="SignalP"/>
    </source>
</evidence>
<evidence type="ECO:0000256" key="1">
    <source>
        <dbReference type="SAM" id="MobiDB-lite"/>
    </source>
</evidence>
<accession>A0A6N2LPF0</accession>
<reference evidence="3" key="1">
    <citation type="submission" date="2019-03" db="EMBL/GenBank/DDBJ databases">
        <authorList>
            <person name="Mank J."/>
            <person name="Almeida P."/>
        </authorList>
    </citation>
    <scope>NUCLEOTIDE SEQUENCE</scope>
    <source>
        <strain evidence="3">78183</strain>
    </source>
</reference>
<organism evidence="3">
    <name type="scientific">Salix viminalis</name>
    <name type="common">Common osier</name>
    <name type="synonym">Basket willow</name>
    <dbReference type="NCBI Taxonomy" id="40686"/>
    <lineage>
        <taxon>Eukaryota</taxon>
        <taxon>Viridiplantae</taxon>
        <taxon>Streptophyta</taxon>
        <taxon>Embryophyta</taxon>
        <taxon>Tracheophyta</taxon>
        <taxon>Spermatophyta</taxon>
        <taxon>Magnoliopsida</taxon>
        <taxon>eudicotyledons</taxon>
        <taxon>Gunneridae</taxon>
        <taxon>Pentapetalae</taxon>
        <taxon>rosids</taxon>
        <taxon>fabids</taxon>
        <taxon>Malpighiales</taxon>
        <taxon>Salicaceae</taxon>
        <taxon>Saliceae</taxon>
        <taxon>Salix</taxon>
    </lineage>
</organism>
<dbReference type="EMBL" id="CAADRP010001574">
    <property type="protein sequence ID" value="VFU42046.1"/>
    <property type="molecule type" value="Genomic_DNA"/>
</dbReference>
<dbReference type="AlphaFoldDB" id="A0A6N2LPF0"/>
<sequence length="83" mass="8933">MAATLGIKTFLLLSLLLLAPLLSSGFVEGCKEGMNPRHSFVKDGIQMINTRKLLVEVLDYDDAGANRRHDPRGRIGAGGGKNP</sequence>
<name>A0A6N2LPF0_SALVM</name>
<dbReference type="PANTHER" id="PTHR34467:SF7">
    <property type="entry name" value="TRANSMEMBRANE PROTEIN"/>
    <property type="match status" value="1"/>
</dbReference>
<evidence type="ECO:0000313" key="3">
    <source>
        <dbReference type="EMBL" id="VFU42046.1"/>
    </source>
</evidence>